<evidence type="ECO:0008006" key="4">
    <source>
        <dbReference type="Google" id="ProtNLM"/>
    </source>
</evidence>
<organism evidence="2 3">
    <name type="scientific">Mycena albidolilacea</name>
    <dbReference type="NCBI Taxonomy" id="1033008"/>
    <lineage>
        <taxon>Eukaryota</taxon>
        <taxon>Fungi</taxon>
        <taxon>Dikarya</taxon>
        <taxon>Basidiomycota</taxon>
        <taxon>Agaricomycotina</taxon>
        <taxon>Agaricomycetes</taxon>
        <taxon>Agaricomycetidae</taxon>
        <taxon>Agaricales</taxon>
        <taxon>Marasmiineae</taxon>
        <taxon>Mycenaceae</taxon>
        <taxon>Mycena</taxon>
    </lineage>
</organism>
<gene>
    <name evidence="2" type="ORF">DFH08DRAFT_459191</name>
</gene>
<sequence length="348" mass="39513">MSTLAADRARLADLDAQILDLERSLSALRSQRQPVFERLSTYTYPVLTLPNEITTEIFIHFLPNYPSWPPLTGPDSPTLLAQICREWRGIALVTPALWRAISLSDPRIPFEHQVHLCNLWLSRSRCSPLSLELCGLTIDPLRTTELVSALVSHRPRWERLVVYDFSLSRLLAMDGPMPLLRTLELYTDDRHNGVSFLEAPLLRTVVLWDAATETVALPWAQLTSLTLSHVSPQYCAPILRQTSNLVHCVLDFRDYPEAADLLDVTLPYLHSLTLDGSNPEEYLETFIVPALRNLQILNAYLEPGYIPTLTAFVTKSGCKLQNLRLQYADSAFEFYFRKAFPSTPVSFE</sequence>
<proteinExistence type="predicted"/>
<feature type="coiled-coil region" evidence="1">
    <location>
        <begin position="4"/>
        <end position="31"/>
    </location>
</feature>
<dbReference type="AlphaFoldDB" id="A0AAD7AE34"/>
<dbReference type="Gene3D" id="3.80.10.10">
    <property type="entry name" value="Ribonuclease Inhibitor"/>
    <property type="match status" value="1"/>
</dbReference>
<evidence type="ECO:0000313" key="2">
    <source>
        <dbReference type="EMBL" id="KAJ7356454.1"/>
    </source>
</evidence>
<evidence type="ECO:0000256" key="1">
    <source>
        <dbReference type="SAM" id="Coils"/>
    </source>
</evidence>
<dbReference type="Proteomes" id="UP001218218">
    <property type="component" value="Unassembled WGS sequence"/>
</dbReference>
<keyword evidence="1" id="KW-0175">Coiled coil</keyword>
<name>A0AAD7AE34_9AGAR</name>
<protein>
    <recommendedName>
        <fullName evidence="4">F-box domain-containing protein</fullName>
    </recommendedName>
</protein>
<comment type="caution">
    <text evidence="2">The sequence shown here is derived from an EMBL/GenBank/DDBJ whole genome shotgun (WGS) entry which is preliminary data.</text>
</comment>
<keyword evidence="3" id="KW-1185">Reference proteome</keyword>
<dbReference type="EMBL" id="JARIHO010000008">
    <property type="protein sequence ID" value="KAJ7356454.1"/>
    <property type="molecule type" value="Genomic_DNA"/>
</dbReference>
<reference evidence="2" key="1">
    <citation type="submission" date="2023-03" db="EMBL/GenBank/DDBJ databases">
        <title>Massive genome expansion in bonnet fungi (Mycena s.s.) driven by repeated elements and novel gene families across ecological guilds.</title>
        <authorList>
            <consortium name="Lawrence Berkeley National Laboratory"/>
            <person name="Harder C.B."/>
            <person name="Miyauchi S."/>
            <person name="Viragh M."/>
            <person name="Kuo A."/>
            <person name="Thoen E."/>
            <person name="Andreopoulos B."/>
            <person name="Lu D."/>
            <person name="Skrede I."/>
            <person name="Drula E."/>
            <person name="Henrissat B."/>
            <person name="Morin E."/>
            <person name="Kohler A."/>
            <person name="Barry K."/>
            <person name="LaButti K."/>
            <person name="Morin E."/>
            <person name="Salamov A."/>
            <person name="Lipzen A."/>
            <person name="Mereny Z."/>
            <person name="Hegedus B."/>
            <person name="Baldrian P."/>
            <person name="Stursova M."/>
            <person name="Weitz H."/>
            <person name="Taylor A."/>
            <person name="Grigoriev I.V."/>
            <person name="Nagy L.G."/>
            <person name="Martin F."/>
            <person name="Kauserud H."/>
        </authorList>
    </citation>
    <scope>NUCLEOTIDE SEQUENCE</scope>
    <source>
        <strain evidence="2">CBHHK002</strain>
    </source>
</reference>
<accession>A0AAD7AE34</accession>
<dbReference type="SUPFAM" id="SSF52047">
    <property type="entry name" value="RNI-like"/>
    <property type="match status" value="1"/>
</dbReference>
<dbReference type="InterPro" id="IPR032675">
    <property type="entry name" value="LRR_dom_sf"/>
</dbReference>
<evidence type="ECO:0000313" key="3">
    <source>
        <dbReference type="Proteomes" id="UP001218218"/>
    </source>
</evidence>